<evidence type="ECO:0000256" key="2">
    <source>
        <dbReference type="ARBA" id="ARBA00006569"/>
    </source>
</evidence>
<dbReference type="GO" id="GO:0000981">
    <property type="term" value="F:DNA-binding transcription factor activity, RNA polymerase II-specific"/>
    <property type="evidence" value="ECO:0007669"/>
    <property type="project" value="TreeGrafter"/>
</dbReference>
<evidence type="ECO:0000259" key="11">
    <source>
        <dbReference type="PROSITE" id="PS50118"/>
    </source>
</evidence>
<dbReference type="InterPro" id="IPR024940">
    <property type="entry name" value="TCF/LEF"/>
</dbReference>
<comment type="caution">
    <text evidence="12">The sequence shown here is derived from an EMBL/GenBank/DDBJ whole genome shotgun (WGS) entry which is preliminary data.</text>
</comment>
<dbReference type="GO" id="GO:0000978">
    <property type="term" value="F:RNA polymerase II cis-regulatory region sequence-specific DNA binding"/>
    <property type="evidence" value="ECO:0007669"/>
    <property type="project" value="TreeGrafter"/>
</dbReference>
<dbReference type="PANTHER" id="PTHR10373">
    <property type="entry name" value="TRANSCRIPTION FACTOR 7 FAMILY MEMBER"/>
    <property type="match status" value="1"/>
</dbReference>
<reference evidence="12 13" key="1">
    <citation type="submission" date="2024-01" db="EMBL/GenBank/DDBJ databases">
        <authorList>
            <person name="Alioto T."/>
            <person name="Alioto T."/>
            <person name="Gomez Garrido J."/>
        </authorList>
    </citation>
    <scope>NUCLEOTIDE SEQUENCE [LARGE SCALE GENOMIC DNA]</scope>
</reference>
<evidence type="ECO:0000256" key="8">
    <source>
        <dbReference type="ARBA" id="ARBA00023242"/>
    </source>
</evidence>
<evidence type="ECO:0000256" key="4">
    <source>
        <dbReference type="ARBA" id="ARBA00023015"/>
    </source>
</evidence>
<organism evidence="12 13">
    <name type="scientific">Scomber scombrus</name>
    <name type="common">Atlantic mackerel</name>
    <name type="synonym">Scomber vernalis</name>
    <dbReference type="NCBI Taxonomy" id="13677"/>
    <lineage>
        <taxon>Eukaryota</taxon>
        <taxon>Metazoa</taxon>
        <taxon>Chordata</taxon>
        <taxon>Craniata</taxon>
        <taxon>Vertebrata</taxon>
        <taxon>Euteleostomi</taxon>
        <taxon>Actinopterygii</taxon>
        <taxon>Neopterygii</taxon>
        <taxon>Teleostei</taxon>
        <taxon>Neoteleostei</taxon>
        <taxon>Acanthomorphata</taxon>
        <taxon>Pelagiaria</taxon>
        <taxon>Scombriformes</taxon>
        <taxon>Scombridae</taxon>
        <taxon>Scomber</taxon>
    </lineage>
</organism>
<evidence type="ECO:0000313" key="13">
    <source>
        <dbReference type="Proteomes" id="UP001314229"/>
    </source>
</evidence>
<sequence length="418" mass="46401">MEISAGTFHTPVNRILVRITNLPPPPPPPPSQPAMLGLNTHLYPVGYQTGGFGGSILLGAAPQRSEQPSPMMTLYNLPPPPPPPPPQPAVLGFNTHVRQPAHLCCQPGVCSQTETLQYQRLMHGGQMGAAFSYPAAPLQMNNNIPAVMSPKTANKRPVGKLCGNLVYGCPASSNSAAPPANTYTASRTRRDVETQQDTGQPYIKKPPNAFMLFSKEWRQKVAAECNIKESATVNTILGSWFQEVNLKFYAFVQENTPINWNRLSSQEKSKYFYQANIEKVLHAQRYPGWSTRINYGKNKKRKRLHYTPATRVTASEPEPEVDIGQMCVSSLQTGVMQPRTGVMESLYIHTGLMQPLRDVMEPRHKQAAVRQEVSRYRLHVSEWRGLGTASSLLSITARTQHSSSHMNIVTVDHTEINI</sequence>
<proteinExistence type="inferred from homology"/>
<keyword evidence="13" id="KW-1185">Reference proteome</keyword>
<dbReference type="Proteomes" id="UP001314229">
    <property type="component" value="Unassembled WGS sequence"/>
</dbReference>
<evidence type="ECO:0000256" key="1">
    <source>
        <dbReference type="ARBA" id="ARBA00004123"/>
    </source>
</evidence>
<dbReference type="Gene3D" id="1.10.30.10">
    <property type="entry name" value="High mobility group box domain"/>
    <property type="match status" value="1"/>
</dbReference>
<dbReference type="InterPro" id="IPR036910">
    <property type="entry name" value="HMG_box_dom_sf"/>
</dbReference>
<evidence type="ECO:0000256" key="9">
    <source>
        <dbReference type="PROSITE-ProRule" id="PRU00267"/>
    </source>
</evidence>
<comment type="similarity">
    <text evidence="2">Belongs to the TCF/LEF family.</text>
</comment>
<evidence type="ECO:0000313" key="12">
    <source>
        <dbReference type="EMBL" id="CAK6976473.1"/>
    </source>
</evidence>
<dbReference type="PANTHER" id="PTHR10373:SF38">
    <property type="entry name" value="PROTEIN PANGOLIN, ISOFORM J"/>
    <property type="match status" value="1"/>
</dbReference>
<name>A0AAV1PYT7_SCOSC</name>
<comment type="subcellular location">
    <subcellularLocation>
        <location evidence="1">Nucleus</location>
    </subcellularLocation>
</comment>
<dbReference type="FunFam" id="1.10.30.10:FF:000001">
    <property type="entry name" value="transcription factor 7 isoform X2"/>
    <property type="match status" value="1"/>
</dbReference>
<dbReference type="GO" id="GO:0000785">
    <property type="term" value="C:chromatin"/>
    <property type="evidence" value="ECO:0007669"/>
    <property type="project" value="TreeGrafter"/>
</dbReference>
<protein>
    <submittedName>
        <fullName evidence="12">Transcription factor 7-like 1-B</fullName>
    </submittedName>
</protein>
<gene>
    <name evidence="12" type="ORF">FSCOSCO3_A014499</name>
</gene>
<dbReference type="GO" id="GO:0060070">
    <property type="term" value="P:canonical Wnt signaling pathway"/>
    <property type="evidence" value="ECO:0007669"/>
    <property type="project" value="TreeGrafter"/>
</dbReference>
<dbReference type="AlphaFoldDB" id="A0AAV1PYT7"/>
<keyword evidence="3" id="KW-0879">Wnt signaling pathway</keyword>
<dbReference type="EMBL" id="CAWUFR010000350">
    <property type="protein sequence ID" value="CAK6976473.1"/>
    <property type="molecule type" value="Genomic_DNA"/>
</dbReference>
<evidence type="ECO:0000256" key="3">
    <source>
        <dbReference type="ARBA" id="ARBA00022687"/>
    </source>
</evidence>
<feature type="DNA-binding region" description="HMG box" evidence="9">
    <location>
        <begin position="203"/>
        <end position="290"/>
    </location>
</feature>
<feature type="region of interest" description="Disordered" evidence="10">
    <location>
        <begin position="174"/>
        <end position="201"/>
    </location>
</feature>
<evidence type="ECO:0000256" key="6">
    <source>
        <dbReference type="ARBA" id="ARBA00023159"/>
    </source>
</evidence>
<evidence type="ECO:0000256" key="10">
    <source>
        <dbReference type="SAM" id="MobiDB-lite"/>
    </source>
</evidence>
<feature type="domain" description="HMG box" evidence="11">
    <location>
        <begin position="203"/>
        <end position="290"/>
    </location>
</feature>
<dbReference type="PROSITE" id="PS50118">
    <property type="entry name" value="HMG_BOX_2"/>
    <property type="match status" value="1"/>
</dbReference>
<keyword evidence="5 9" id="KW-0238">DNA-binding</keyword>
<dbReference type="GO" id="GO:1990907">
    <property type="term" value="C:beta-catenin-TCF complex"/>
    <property type="evidence" value="ECO:0007669"/>
    <property type="project" value="TreeGrafter"/>
</dbReference>
<evidence type="ECO:0000256" key="5">
    <source>
        <dbReference type="ARBA" id="ARBA00023125"/>
    </source>
</evidence>
<evidence type="ECO:0000256" key="7">
    <source>
        <dbReference type="ARBA" id="ARBA00023163"/>
    </source>
</evidence>
<keyword evidence="6" id="KW-0010">Activator</keyword>
<keyword evidence="7" id="KW-0804">Transcription</keyword>
<dbReference type="SUPFAM" id="SSF47095">
    <property type="entry name" value="HMG-box"/>
    <property type="match status" value="1"/>
</dbReference>
<keyword evidence="4" id="KW-0805">Transcription regulation</keyword>
<accession>A0AAV1PYT7</accession>
<dbReference type="InterPro" id="IPR009071">
    <property type="entry name" value="HMG_box_dom"/>
</dbReference>
<keyword evidence="8 9" id="KW-0539">Nucleus</keyword>